<accession>A0ABX2CDP0</accession>
<name>A0ABX2CDP0_9BRAD</name>
<reference evidence="3" key="1">
    <citation type="submission" date="2020-05" db="EMBL/GenBank/DDBJ databases">
        <title>Nod-independent and nitrogen-fixing Bradyrhizobium aeschynomene sp. nov. isolated from nodules of Aeschynomene indica.</title>
        <authorList>
            <person name="Zhang Z."/>
        </authorList>
    </citation>
    <scope>NUCLEOTIDE SEQUENCE</scope>
    <source>
        <strain evidence="3">83012</strain>
    </source>
</reference>
<evidence type="ECO:0000313" key="4">
    <source>
        <dbReference type="Proteomes" id="UP000886476"/>
    </source>
</evidence>
<keyword evidence="4" id="KW-1185">Reference proteome</keyword>
<feature type="region of interest" description="Disordered" evidence="1">
    <location>
        <begin position="583"/>
        <end position="610"/>
    </location>
</feature>
<dbReference type="InterPro" id="IPR045079">
    <property type="entry name" value="Oxoprolinase-like"/>
</dbReference>
<dbReference type="Proteomes" id="UP000886476">
    <property type="component" value="Unassembled WGS sequence"/>
</dbReference>
<dbReference type="InterPro" id="IPR003692">
    <property type="entry name" value="Hydantoinase_B"/>
</dbReference>
<dbReference type="Pfam" id="PF02538">
    <property type="entry name" value="Hydantoinase_B"/>
    <property type="match status" value="1"/>
</dbReference>
<evidence type="ECO:0000259" key="2">
    <source>
        <dbReference type="Pfam" id="PF02538"/>
    </source>
</evidence>
<dbReference type="EMBL" id="JABFDN010000004">
    <property type="protein sequence ID" value="NPU66341.1"/>
    <property type="molecule type" value="Genomic_DNA"/>
</dbReference>
<gene>
    <name evidence="3" type="ORF">HL667_15155</name>
</gene>
<sequence>MDPVLLALTQKQLDHITRQMGWVMMKTARSPIFSQSHDFSCFIGDADGAVVAQADGIPIHTGSGGFALRALKHAFGGDIAEGDVFLSNDPYLAGNNHLADWTVMRPVFVEGVLFGFSCNRAHQSDVGGGVAGTYNAAAREIFHEGVRIPPLRIAQRDVVREDILQLLLANTRCPDLLVGDLHAMLGSTRIGAERLASLARDLGSKQAQRLFPNLLDYAERRMQAEIEQLRPGRYSGVDLSDHDCFAEANIRIEVSLTVERERLVFDFSGCSPQIAGFKNSPLANTSSAVYLAVATFLDQSLPRNEGAYRAIQIIAPEGTIVNARSPAPVGFTTTHPAHEIITACWQALSGAAPDRSCAGWGKSLHPVSAGSTRQGNIFVLYHWLGYPAAGAVAERDGFNVLGTVNTLGGLVLPNVEDLELAYPVEIRRQEFRTDGGGPGRMRGGTGIHYEARQLVPTETTFRDEASRRPSGSGVMGGQAGAIASIRCRAADGTLVQTPAYGTLRCGPMDISIESAGGGGWGDPGERNPEAVRRDVIDELVSLDAARTIYQVVLSSDMSNVDYEATHRERSKRRFTTTTLEEIAQWELSRQEPTPANDERSSRRPSPFRSH</sequence>
<dbReference type="PANTHER" id="PTHR11365:SF23">
    <property type="entry name" value="HYPOTHETICAL 5-OXOPROLINASE (EUROFUNG)-RELATED"/>
    <property type="match status" value="1"/>
</dbReference>
<dbReference type="PANTHER" id="PTHR11365">
    <property type="entry name" value="5-OXOPROLINASE RELATED"/>
    <property type="match status" value="1"/>
</dbReference>
<protein>
    <submittedName>
        <fullName evidence="3">Hydantoinase B/oxoprolinase family protein</fullName>
    </submittedName>
</protein>
<proteinExistence type="predicted"/>
<dbReference type="RefSeq" id="WP_172111426.1">
    <property type="nucleotide sequence ID" value="NZ_JABFDN010000004.1"/>
</dbReference>
<feature type="domain" description="Hydantoinase B/oxoprolinase" evidence="2">
    <location>
        <begin position="2"/>
        <end position="523"/>
    </location>
</feature>
<evidence type="ECO:0000313" key="3">
    <source>
        <dbReference type="EMBL" id="NPU66341.1"/>
    </source>
</evidence>
<evidence type="ECO:0000256" key="1">
    <source>
        <dbReference type="SAM" id="MobiDB-lite"/>
    </source>
</evidence>
<comment type="caution">
    <text evidence="3">The sequence shown here is derived from an EMBL/GenBank/DDBJ whole genome shotgun (WGS) entry which is preliminary data.</text>
</comment>
<organism evidence="3 4">
    <name type="scientific">Bradyrhizobium aeschynomenes</name>
    <dbReference type="NCBI Taxonomy" id="2734909"/>
    <lineage>
        <taxon>Bacteria</taxon>
        <taxon>Pseudomonadati</taxon>
        <taxon>Pseudomonadota</taxon>
        <taxon>Alphaproteobacteria</taxon>
        <taxon>Hyphomicrobiales</taxon>
        <taxon>Nitrobacteraceae</taxon>
        <taxon>Bradyrhizobium</taxon>
    </lineage>
</organism>